<keyword evidence="2" id="KW-1185">Reference proteome</keyword>
<sequence>MQRLWPITCLPEIVNTNFVCVFVTERMHKRMHVFWGMEEGKEFLLQVRVLLLFVLKIKYKMLLLEQCCSALWPLSKTRFKYLLRKRKRSYLTFYSIRCIICYKLYRKRIK</sequence>
<evidence type="ECO:0000313" key="2">
    <source>
        <dbReference type="Proteomes" id="UP000827986"/>
    </source>
</evidence>
<protein>
    <submittedName>
        <fullName evidence="1">Uncharacterized protein</fullName>
    </submittedName>
</protein>
<dbReference type="AlphaFoldDB" id="A0A9D3XTI0"/>
<dbReference type="Proteomes" id="UP000827986">
    <property type="component" value="Unassembled WGS sequence"/>
</dbReference>
<evidence type="ECO:0000313" key="1">
    <source>
        <dbReference type="EMBL" id="KAH1185612.1"/>
    </source>
</evidence>
<accession>A0A9D3XTI0</accession>
<gene>
    <name evidence="1" type="ORF">KIL84_018361</name>
</gene>
<proteinExistence type="predicted"/>
<dbReference type="EMBL" id="JAHDVG010000463">
    <property type="protein sequence ID" value="KAH1185612.1"/>
    <property type="molecule type" value="Genomic_DNA"/>
</dbReference>
<name>A0A9D3XTI0_9SAUR</name>
<reference evidence="1" key="1">
    <citation type="submission" date="2021-09" db="EMBL/GenBank/DDBJ databases">
        <title>The genome of Mauremys mutica provides insights into the evolution of semi-aquatic lifestyle.</title>
        <authorList>
            <person name="Gong S."/>
            <person name="Gao Y."/>
        </authorList>
    </citation>
    <scope>NUCLEOTIDE SEQUENCE</scope>
    <source>
        <strain evidence="1">MM-2020</strain>
        <tissue evidence="1">Muscle</tissue>
    </source>
</reference>
<organism evidence="1 2">
    <name type="scientific">Mauremys mutica</name>
    <name type="common">yellowpond turtle</name>
    <dbReference type="NCBI Taxonomy" id="74926"/>
    <lineage>
        <taxon>Eukaryota</taxon>
        <taxon>Metazoa</taxon>
        <taxon>Chordata</taxon>
        <taxon>Craniata</taxon>
        <taxon>Vertebrata</taxon>
        <taxon>Euteleostomi</taxon>
        <taxon>Archelosauria</taxon>
        <taxon>Testudinata</taxon>
        <taxon>Testudines</taxon>
        <taxon>Cryptodira</taxon>
        <taxon>Durocryptodira</taxon>
        <taxon>Testudinoidea</taxon>
        <taxon>Geoemydidae</taxon>
        <taxon>Geoemydinae</taxon>
        <taxon>Mauremys</taxon>
    </lineage>
</organism>
<comment type="caution">
    <text evidence="1">The sequence shown here is derived from an EMBL/GenBank/DDBJ whole genome shotgun (WGS) entry which is preliminary data.</text>
</comment>